<evidence type="ECO:0000313" key="3">
    <source>
        <dbReference type="Proteomes" id="UP000054477"/>
    </source>
</evidence>
<organism evidence="2 3">
    <name type="scientific">Laccaria amethystina LaAM-08-1</name>
    <dbReference type="NCBI Taxonomy" id="1095629"/>
    <lineage>
        <taxon>Eukaryota</taxon>
        <taxon>Fungi</taxon>
        <taxon>Dikarya</taxon>
        <taxon>Basidiomycota</taxon>
        <taxon>Agaricomycotina</taxon>
        <taxon>Agaricomycetes</taxon>
        <taxon>Agaricomycetidae</taxon>
        <taxon>Agaricales</taxon>
        <taxon>Agaricineae</taxon>
        <taxon>Hydnangiaceae</taxon>
        <taxon>Laccaria</taxon>
    </lineage>
</organism>
<keyword evidence="3" id="KW-1185">Reference proteome</keyword>
<dbReference type="HOGENOM" id="CLU_709933_0_0_1"/>
<sequence>MPSTPSLVSDCPTSPSKVAKSPSLFTAWRVRAKVIERRIPTVEITDHFDKLYELAEVPSILVQGHLRTPSLDNEHEFQLAVRTWASRLSPAEEDEFGILPALPTLALAFSRVRNLTLDDHSKEHAQRRGIHDIIELAFSASLDRHCDFKTEESYRLVASPGNPDAESDTLVTIPSATITDKLQVARLGFKDDRTISELYWSTGGPRDDFSIIGFAGEFKKDENDCNKNQLIMALATAQAQRKALSLKQSIIMGAIAPYGCVQIFSSYWDDSIICIYAHKPQFNLSDPVQVIRLYVFCSKLERGLQGTLALELKTWNTPTETTLEKRKWRSPESDYSRKRRRTEAGESGNGSSRGRGMERCMDIMKWRDEVVEDRKEGGVVSDEDNILDSA</sequence>
<name>A0A0C9XAT8_9AGAR</name>
<reference evidence="3" key="2">
    <citation type="submission" date="2015-01" db="EMBL/GenBank/DDBJ databases">
        <title>Evolutionary Origins and Diversification of the Mycorrhizal Mutualists.</title>
        <authorList>
            <consortium name="DOE Joint Genome Institute"/>
            <consortium name="Mycorrhizal Genomics Consortium"/>
            <person name="Kohler A."/>
            <person name="Kuo A."/>
            <person name="Nagy L.G."/>
            <person name="Floudas D."/>
            <person name="Copeland A."/>
            <person name="Barry K.W."/>
            <person name="Cichocki N."/>
            <person name="Veneault-Fourrey C."/>
            <person name="LaButti K."/>
            <person name="Lindquist E.A."/>
            <person name="Lipzen A."/>
            <person name="Lundell T."/>
            <person name="Morin E."/>
            <person name="Murat C."/>
            <person name="Riley R."/>
            <person name="Ohm R."/>
            <person name="Sun H."/>
            <person name="Tunlid A."/>
            <person name="Henrissat B."/>
            <person name="Grigoriev I.V."/>
            <person name="Hibbett D.S."/>
            <person name="Martin F."/>
        </authorList>
    </citation>
    <scope>NUCLEOTIDE SEQUENCE [LARGE SCALE GENOMIC DNA]</scope>
    <source>
        <strain evidence="3">LaAM-08-1</strain>
    </source>
</reference>
<feature type="compositionally biased region" description="Basic and acidic residues" evidence="1">
    <location>
        <begin position="322"/>
        <end position="336"/>
    </location>
</feature>
<feature type="region of interest" description="Disordered" evidence="1">
    <location>
        <begin position="321"/>
        <end position="359"/>
    </location>
</feature>
<protein>
    <submittedName>
        <fullName evidence="2">Uncharacterized protein</fullName>
    </submittedName>
</protein>
<proteinExistence type="predicted"/>
<reference evidence="2 3" key="1">
    <citation type="submission" date="2014-04" db="EMBL/GenBank/DDBJ databases">
        <authorList>
            <consortium name="DOE Joint Genome Institute"/>
            <person name="Kuo A."/>
            <person name="Kohler A."/>
            <person name="Nagy L.G."/>
            <person name="Floudas D."/>
            <person name="Copeland A."/>
            <person name="Barry K.W."/>
            <person name="Cichocki N."/>
            <person name="Veneault-Fourrey C."/>
            <person name="LaButti K."/>
            <person name="Lindquist E.A."/>
            <person name="Lipzen A."/>
            <person name="Lundell T."/>
            <person name="Morin E."/>
            <person name="Murat C."/>
            <person name="Sun H."/>
            <person name="Tunlid A."/>
            <person name="Henrissat B."/>
            <person name="Grigoriev I.V."/>
            <person name="Hibbett D.S."/>
            <person name="Martin F."/>
            <person name="Nordberg H.P."/>
            <person name="Cantor M.N."/>
            <person name="Hua S.X."/>
        </authorList>
    </citation>
    <scope>NUCLEOTIDE SEQUENCE [LARGE SCALE GENOMIC DNA]</scope>
    <source>
        <strain evidence="2 3">LaAM-08-1</strain>
    </source>
</reference>
<dbReference type="EMBL" id="KN838666">
    <property type="protein sequence ID" value="KIJ98568.1"/>
    <property type="molecule type" value="Genomic_DNA"/>
</dbReference>
<evidence type="ECO:0000313" key="2">
    <source>
        <dbReference type="EMBL" id="KIJ98568.1"/>
    </source>
</evidence>
<dbReference type="AlphaFoldDB" id="A0A0C9XAT8"/>
<dbReference type="OrthoDB" id="2996045at2759"/>
<accession>A0A0C9XAT8</accession>
<gene>
    <name evidence="2" type="ORF">K443DRAFT_206405</name>
</gene>
<dbReference type="Proteomes" id="UP000054477">
    <property type="component" value="Unassembled WGS sequence"/>
</dbReference>
<evidence type="ECO:0000256" key="1">
    <source>
        <dbReference type="SAM" id="MobiDB-lite"/>
    </source>
</evidence>